<protein>
    <submittedName>
        <fullName evidence="2">Uncharacterized protein</fullName>
    </submittedName>
</protein>
<keyword evidence="1" id="KW-0472">Membrane</keyword>
<evidence type="ECO:0000313" key="2">
    <source>
        <dbReference type="EMBL" id="REK76982.1"/>
    </source>
</evidence>
<dbReference type="Proteomes" id="UP000261905">
    <property type="component" value="Unassembled WGS sequence"/>
</dbReference>
<accession>A0A371PLA2</accession>
<dbReference type="AlphaFoldDB" id="A0A371PLA2"/>
<feature type="transmembrane region" description="Helical" evidence="1">
    <location>
        <begin position="58"/>
        <end position="80"/>
    </location>
</feature>
<feature type="transmembrane region" description="Helical" evidence="1">
    <location>
        <begin position="92"/>
        <end position="121"/>
    </location>
</feature>
<keyword evidence="1" id="KW-0812">Transmembrane</keyword>
<name>A0A371PLA2_9BACL</name>
<keyword evidence="3" id="KW-1185">Reference proteome</keyword>
<evidence type="ECO:0000313" key="3">
    <source>
        <dbReference type="Proteomes" id="UP000261905"/>
    </source>
</evidence>
<reference evidence="2 3" key="1">
    <citation type="submission" date="2018-08" db="EMBL/GenBank/DDBJ databases">
        <title>Paenibacillus sp. M4BSY-1, whole genome shotgun sequence.</title>
        <authorList>
            <person name="Tuo L."/>
        </authorList>
    </citation>
    <scope>NUCLEOTIDE SEQUENCE [LARGE SCALE GENOMIC DNA]</scope>
    <source>
        <strain evidence="2 3">M4BSY-1</strain>
    </source>
</reference>
<feature type="transmembrane region" description="Helical" evidence="1">
    <location>
        <begin position="6"/>
        <end position="23"/>
    </location>
</feature>
<sequence length="135" mass="15386">MRTSGISMYLIITVILVLWLDGFIDGKPKESANRLLLFLLFAGNAIMCRVISYQMDDAVHEILLIITITLPFKLYTFYLFRKFAAFLSEKKLLELSWLGMVSLIGRVIYLIVMGISFLLGYGTHVLLEKLWGSSV</sequence>
<feature type="transmembrane region" description="Helical" evidence="1">
    <location>
        <begin position="35"/>
        <end position="52"/>
    </location>
</feature>
<gene>
    <name evidence="2" type="ORF">DX130_08215</name>
</gene>
<dbReference type="EMBL" id="QUBQ01000001">
    <property type="protein sequence ID" value="REK76982.1"/>
    <property type="molecule type" value="Genomic_DNA"/>
</dbReference>
<evidence type="ECO:0000256" key="1">
    <source>
        <dbReference type="SAM" id="Phobius"/>
    </source>
</evidence>
<organism evidence="2 3">
    <name type="scientific">Paenibacillus paeoniae</name>
    <dbReference type="NCBI Taxonomy" id="2292705"/>
    <lineage>
        <taxon>Bacteria</taxon>
        <taxon>Bacillati</taxon>
        <taxon>Bacillota</taxon>
        <taxon>Bacilli</taxon>
        <taxon>Bacillales</taxon>
        <taxon>Paenibacillaceae</taxon>
        <taxon>Paenibacillus</taxon>
    </lineage>
</organism>
<keyword evidence="1" id="KW-1133">Transmembrane helix</keyword>
<proteinExistence type="predicted"/>
<comment type="caution">
    <text evidence="2">The sequence shown here is derived from an EMBL/GenBank/DDBJ whole genome shotgun (WGS) entry which is preliminary data.</text>
</comment>